<feature type="signal peptide" evidence="1">
    <location>
        <begin position="1"/>
        <end position="39"/>
    </location>
</feature>
<gene>
    <name evidence="2" type="ORF">BIW11_14179</name>
</gene>
<dbReference type="InterPro" id="IPR032675">
    <property type="entry name" value="LRR_dom_sf"/>
</dbReference>
<sequence>MAGILRSPAPRAAVAPVDMAMIFLMLAALCGRTIEVSRSIDPQFPANAIDVSLLVRIETQRCVKFSPEIVTKREDSLLLRPDGRLINHLELELRDCYLNGPLQPAELNSSLSIGLVSMKMYNVTISAAVDWKFVLPFTLNGTLLIRDCHFEDEGKLESLTLFHVSELIVVRSGLRRLPHFDLSGGCAMKKANLSHNDIEDVPDAAFNNIFLNCSVLTDFDVTDNAISGFQQNRCLCILSRNNE</sequence>
<feature type="chain" id="PRO_5012438625" evidence="1">
    <location>
        <begin position="40"/>
        <end position="243"/>
    </location>
</feature>
<dbReference type="InParanoid" id="A0A1V9WZ66"/>
<evidence type="ECO:0000256" key="1">
    <source>
        <dbReference type="SAM" id="SignalP"/>
    </source>
</evidence>
<dbReference type="EMBL" id="MNPL01032570">
    <property type="protein sequence ID" value="OQR66406.1"/>
    <property type="molecule type" value="Genomic_DNA"/>
</dbReference>
<dbReference type="Proteomes" id="UP000192247">
    <property type="component" value="Unassembled WGS sequence"/>
</dbReference>
<dbReference type="SUPFAM" id="SSF52047">
    <property type="entry name" value="RNI-like"/>
    <property type="match status" value="1"/>
</dbReference>
<proteinExistence type="predicted"/>
<keyword evidence="3" id="KW-1185">Reference proteome</keyword>
<organism evidence="2 3">
    <name type="scientific">Tropilaelaps mercedesae</name>
    <dbReference type="NCBI Taxonomy" id="418985"/>
    <lineage>
        <taxon>Eukaryota</taxon>
        <taxon>Metazoa</taxon>
        <taxon>Ecdysozoa</taxon>
        <taxon>Arthropoda</taxon>
        <taxon>Chelicerata</taxon>
        <taxon>Arachnida</taxon>
        <taxon>Acari</taxon>
        <taxon>Parasitiformes</taxon>
        <taxon>Mesostigmata</taxon>
        <taxon>Gamasina</taxon>
        <taxon>Dermanyssoidea</taxon>
        <taxon>Laelapidae</taxon>
        <taxon>Tropilaelaps</taxon>
    </lineage>
</organism>
<name>A0A1V9WZ66_9ACAR</name>
<dbReference type="Gene3D" id="3.80.10.10">
    <property type="entry name" value="Ribonuclease Inhibitor"/>
    <property type="match status" value="1"/>
</dbReference>
<comment type="caution">
    <text evidence="2">The sequence shown here is derived from an EMBL/GenBank/DDBJ whole genome shotgun (WGS) entry which is preliminary data.</text>
</comment>
<accession>A0A1V9WZ66</accession>
<keyword evidence="1" id="KW-0732">Signal</keyword>
<evidence type="ECO:0000313" key="2">
    <source>
        <dbReference type="EMBL" id="OQR66406.1"/>
    </source>
</evidence>
<protein>
    <submittedName>
        <fullName evidence="2">Protein singed wings 2-like</fullName>
    </submittedName>
</protein>
<dbReference type="AlphaFoldDB" id="A0A1V9WZ66"/>
<evidence type="ECO:0000313" key="3">
    <source>
        <dbReference type="Proteomes" id="UP000192247"/>
    </source>
</evidence>
<reference evidence="2 3" key="1">
    <citation type="journal article" date="2017" name="Gigascience">
        <title>Draft genome of the honey bee ectoparasitic mite, Tropilaelaps mercedesae, is shaped by the parasitic life history.</title>
        <authorList>
            <person name="Dong X."/>
            <person name="Armstrong S.D."/>
            <person name="Xia D."/>
            <person name="Makepeace B.L."/>
            <person name="Darby A.C."/>
            <person name="Kadowaki T."/>
        </authorList>
    </citation>
    <scope>NUCLEOTIDE SEQUENCE [LARGE SCALE GENOMIC DNA]</scope>
    <source>
        <strain evidence="2">Wuxi-XJTLU</strain>
    </source>
</reference>